<dbReference type="Proteomes" id="UP001424459">
    <property type="component" value="Unassembled WGS sequence"/>
</dbReference>
<comment type="caution">
    <text evidence="2">The sequence shown here is derived from an EMBL/GenBank/DDBJ whole genome shotgun (WGS) entry which is preliminary data.</text>
</comment>
<keyword evidence="3" id="KW-1185">Reference proteome</keyword>
<proteinExistence type="predicted"/>
<feature type="chain" id="PRO_5047476823" description="DUF3833 family protein" evidence="1">
    <location>
        <begin position="22"/>
        <end position="169"/>
    </location>
</feature>
<dbReference type="EMBL" id="BAABBR010000001">
    <property type="protein sequence ID" value="GAA4026543.1"/>
    <property type="molecule type" value="Genomic_DNA"/>
</dbReference>
<gene>
    <name evidence="2" type="ORF">GCM10022281_01420</name>
</gene>
<feature type="signal peptide" evidence="1">
    <location>
        <begin position="1"/>
        <end position="21"/>
    </location>
</feature>
<evidence type="ECO:0008006" key="4">
    <source>
        <dbReference type="Google" id="ProtNLM"/>
    </source>
</evidence>
<evidence type="ECO:0000313" key="2">
    <source>
        <dbReference type="EMBL" id="GAA4026543.1"/>
    </source>
</evidence>
<dbReference type="RefSeq" id="WP_344695037.1">
    <property type="nucleotide sequence ID" value="NZ_BAABBR010000001.1"/>
</dbReference>
<evidence type="ECO:0000313" key="3">
    <source>
        <dbReference type="Proteomes" id="UP001424459"/>
    </source>
</evidence>
<evidence type="ECO:0000256" key="1">
    <source>
        <dbReference type="SAM" id="SignalP"/>
    </source>
</evidence>
<keyword evidence="1" id="KW-0732">Signal</keyword>
<sequence>MGKRLLALLVLALLPLGACTAADELPAGTAPLDPIAFFTGASSGTATLRPVVGKASPVRVESEGTPTPDGLRLVQRITEGTKKPRTRLWIIQRTPGGYVSTLTDAKGPVSVTVRGPRAFIGYVTPGGMRIEQELALQPDGRTILNRLKAYRFGVRLATLDETIVKAVAK</sequence>
<reference evidence="3" key="1">
    <citation type="journal article" date="2019" name="Int. J. Syst. Evol. Microbiol.">
        <title>The Global Catalogue of Microorganisms (GCM) 10K type strain sequencing project: providing services to taxonomists for standard genome sequencing and annotation.</title>
        <authorList>
            <consortium name="The Broad Institute Genomics Platform"/>
            <consortium name="The Broad Institute Genome Sequencing Center for Infectious Disease"/>
            <person name="Wu L."/>
            <person name="Ma J."/>
        </authorList>
    </citation>
    <scope>NUCLEOTIDE SEQUENCE [LARGE SCALE GENOMIC DNA]</scope>
    <source>
        <strain evidence="3">JCM 17564</strain>
    </source>
</reference>
<protein>
    <recommendedName>
        <fullName evidence="4">DUF3833 family protein</fullName>
    </recommendedName>
</protein>
<name>A0ABP7THT7_9SPHN</name>
<accession>A0ABP7THT7</accession>
<organism evidence="2 3">
    <name type="scientific">Sphingomonas rosea</name>
    <dbReference type="NCBI Taxonomy" id="335605"/>
    <lineage>
        <taxon>Bacteria</taxon>
        <taxon>Pseudomonadati</taxon>
        <taxon>Pseudomonadota</taxon>
        <taxon>Alphaproteobacteria</taxon>
        <taxon>Sphingomonadales</taxon>
        <taxon>Sphingomonadaceae</taxon>
        <taxon>Sphingomonas</taxon>
    </lineage>
</organism>